<dbReference type="EMBL" id="ASPP01002896">
    <property type="protein sequence ID" value="ETO34073.1"/>
    <property type="molecule type" value="Genomic_DNA"/>
</dbReference>
<dbReference type="AlphaFoldDB" id="X6P7H5"/>
<name>X6P7H5_RETFI</name>
<evidence type="ECO:0000313" key="1">
    <source>
        <dbReference type="EMBL" id="ETO34073.1"/>
    </source>
</evidence>
<accession>X6P7H5</accession>
<proteinExistence type="predicted"/>
<reference evidence="1 2" key="1">
    <citation type="journal article" date="2013" name="Curr. Biol.">
        <title>The Genome of the Foraminiferan Reticulomyxa filosa.</title>
        <authorList>
            <person name="Glockner G."/>
            <person name="Hulsmann N."/>
            <person name="Schleicher M."/>
            <person name="Noegel A.A."/>
            <person name="Eichinger L."/>
            <person name="Gallinger C."/>
            <person name="Pawlowski J."/>
            <person name="Sierra R."/>
            <person name="Euteneuer U."/>
            <person name="Pillet L."/>
            <person name="Moustafa A."/>
            <person name="Platzer M."/>
            <person name="Groth M."/>
            <person name="Szafranski K."/>
            <person name="Schliwa M."/>
        </authorList>
    </citation>
    <scope>NUCLEOTIDE SEQUENCE [LARGE SCALE GENOMIC DNA]</scope>
</reference>
<sequence>MANHVAHLNATPFFFYKNICKYKNNNNKLNKLIFGSYKFCFRIVSENQKRYTANERNLRKRRSKFEDKKMSKLVMRILNGTKVPQKYLNSRMEVFMPSDGKEDFGAVATDDMIALDDKHKSDDVELAQSAKNQN</sequence>
<protein>
    <submittedName>
        <fullName evidence="1">Uncharacterized protein</fullName>
    </submittedName>
</protein>
<keyword evidence="2" id="KW-1185">Reference proteome</keyword>
<gene>
    <name evidence="1" type="ORF">RFI_03023</name>
</gene>
<evidence type="ECO:0000313" key="2">
    <source>
        <dbReference type="Proteomes" id="UP000023152"/>
    </source>
</evidence>
<organism evidence="1 2">
    <name type="scientific">Reticulomyxa filosa</name>
    <dbReference type="NCBI Taxonomy" id="46433"/>
    <lineage>
        <taxon>Eukaryota</taxon>
        <taxon>Sar</taxon>
        <taxon>Rhizaria</taxon>
        <taxon>Retaria</taxon>
        <taxon>Foraminifera</taxon>
        <taxon>Monothalamids</taxon>
        <taxon>Reticulomyxidae</taxon>
        <taxon>Reticulomyxa</taxon>
    </lineage>
</organism>
<dbReference type="Proteomes" id="UP000023152">
    <property type="component" value="Unassembled WGS sequence"/>
</dbReference>
<comment type="caution">
    <text evidence="1">The sequence shown here is derived from an EMBL/GenBank/DDBJ whole genome shotgun (WGS) entry which is preliminary data.</text>
</comment>